<organism evidence="2">
    <name type="scientific">Echinostoma caproni</name>
    <dbReference type="NCBI Taxonomy" id="27848"/>
    <lineage>
        <taxon>Eukaryota</taxon>
        <taxon>Metazoa</taxon>
        <taxon>Spiralia</taxon>
        <taxon>Lophotrochozoa</taxon>
        <taxon>Platyhelminthes</taxon>
        <taxon>Trematoda</taxon>
        <taxon>Digenea</taxon>
        <taxon>Plagiorchiida</taxon>
        <taxon>Echinostomata</taxon>
        <taxon>Echinostomatoidea</taxon>
        <taxon>Echinostomatidae</taxon>
        <taxon>Echinostoma</taxon>
    </lineage>
</organism>
<feature type="region of interest" description="Disordered" evidence="1">
    <location>
        <begin position="587"/>
        <end position="611"/>
    </location>
</feature>
<proteinExistence type="predicted"/>
<evidence type="ECO:0000256" key="1">
    <source>
        <dbReference type="SAM" id="MobiDB-lite"/>
    </source>
</evidence>
<name>A0A183A088_9TREM</name>
<dbReference type="InterPro" id="IPR013783">
    <property type="entry name" value="Ig-like_fold"/>
</dbReference>
<dbReference type="GO" id="GO:0005930">
    <property type="term" value="C:axoneme"/>
    <property type="evidence" value="ECO:0007669"/>
    <property type="project" value="TreeGrafter"/>
</dbReference>
<dbReference type="PANTHER" id="PTHR23053:SF0">
    <property type="entry name" value="HYDROCEPHALUS-INDUCING PROTEIN HOMOLOG"/>
    <property type="match status" value="1"/>
</dbReference>
<sequence length="611" mass="68951">LFLQAEETATVHVEFDPVYQNDNHSRRADELLFLRYEQHPQTDAIRLIGEVHFPNLKFDTNSVSFGHILNHTEVTRHVLMTNTSPLLVRFRWSFLVGQRTNIVFKRQTRLKPSGFEKDGPMLDDQNPKQSEVEKIEQIQEELLAVEHQMGEVNCPKNEDPADEDDQGCRIIDPIQSPGGENVSEKHGDACEGIADLQDNENLSVDGLKPIENEILQELLEKDNDVVPLGIEELFDITPLYGELEPGQSQSVSFVFFGHADVEASVTALCEVDGGPTYSVELSGGASDIEYDIDRTEIIYDPVRYDKPAVSQIVLMNTGQVGFEFSIFPGDCYSEEQCAELSDEPNVNEIVTGQLTVEPSNGYLGADEVCNIKITYLARKPSVFERAIMIQVAHFAPQRIILRGLADFPRINLDLPRFYASQNKRKHIRELSDDTGDFLKTGPSDAPAYEIVMTQLLSDLHLYVTQQLQSNANQGNLKAVCSCHKHRGNKLNQKAEKQDGLHKSRQIEVHGALNPLFLHDPSCRVAKTVRKALERSLNSANIIPDWISERIPDITLQMEAERYHLCELLEQRFASEEQRKMIDRTTNEREATQATHFTKPLLKQAGNAASHK</sequence>
<accession>A0A183A088</accession>
<evidence type="ECO:0000313" key="2">
    <source>
        <dbReference type="WBParaSite" id="ECPE_0000037301-mRNA-1"/>
    </source>
</evidence>
<dbReference type="Gene3D" id="2.60.40.10">
    <property type="entry name" value="Immunoglobulins"/>
    <property type="match status" value="2"/>
</dbReference>
<dbReference type="InterPro" id="IPR033305">
    <property type="entry name" value="Hydin-like"/>
</dbReference>
<protein>
    <submittedName>
        <fullName evidence="2">ASH domain-containing protein</fullName>
    </submittedName>
</protein>
<dbReference type="GO" id="GO:0003341">
    <property type="term" value="P:cilium movement"/>
    <property type="evidence" value="ECO:0007669"/>
    <property type="project" value="TreeGrafter"/>
</dbReference>
<dbReference type="WBParaSite" id="ECPE_0000037301-mRNA-1">
    <property type="protein sequence ID" value="ECPE_0000037301-mRNA-1"/>
    <property type="gene ID" value="ECPE_0000037301"/>
</dbReference>
<reference evidence="2" key="1">
    <citation type="submission" date="2016-06" db="UniProtKB">
        <authorList>
            <consortium name="WormBaseParasite"/>
        </authorList>
    </citation>
    <scope>IDENTIFICATION</scope>
</reference>
<dbReference type="PANTHER" id="PTHR23053">
    <property type="entry name" value="DLEC1 DELETED IN LUNG AND ESOPHAGEAL CANCER 1"/>
    <property type="match status" value="1"/>
</dbReference>
<dbReference type="GO" id="GO:1904158">
    <property type="term" value="P:axonemal central apparatus assembly"/>
    <property type="evidence" value="ECO:0007669"/>
    <property type="project" value="TreeGrafter"/>
</dbReference>
<dbReference type="AlphaFoldDB" id="A0A183A088"/>